<evidence type="ECO:0000313" key="3">
    <source>
        <dbReference type="EMBL" id="MDQ0100920.1"/>
    </source>
</evidence>
<evidence type="ECO:0000256" key="1">
    <source>
        <dbReference type="SAM" id="MobiDB-lite"/>
    </source>
</evidence>
<protein>
    <submittedName>
        <fullName evidence="3">ABC-type Fe3+ transport system permease subunit</fullName>
    </submittedName>
</protein>
<dbReference type="Proteomes" id="UP001244563">
    <property type="component" value="Unassembled WGS sequence"/>
</dbReference>
<evidence type="ECO:0000313" key="4">
    <source>
        <dbReference type="Proteomes" id="UP001244563"/>
    </source>
</evidence>
<accession>A0ABT9THJ9</accession>
<sequence length="120" mass="12518">MEDNAAPQPSRLTTYARPALIAGAVIAVVCIGLLIVIFALDSFNAAAYSVSGKSVNDATDEARDIRDLYAGARLGGIIALVVSGVVAVASAVVLYLNRGSASLDEDDDGEDYDLDDLRDQ</sequence>
<gene>
    <name evidence="3" type="ORF">J2T10_000539</name>
</gene>
<name>A0ABT9THJ9_PAENI</name>
<feature type="region of interest" description="Disordered" evidence="1">
    <location>
        <begin position="101"/>
        <end position="120"/>
    </location>
</feature>
<dbReference type="RefSeq" id="WP_018776626.1">
    <property type="nucleotide sequence ID" value="NZ_BDDW01000001.1"/>
</dbReference>
<keyword evidence="2" id="KW-1133">Transmembrane helix</keyword>
<dbReference type="GeneID" id="84018925"/>
<feature type="transmembrane region" description="Helical" evidence="2">
    <location>
        <begin position="20"/>
        <end position="40"/>
    </location>
</feature>
<proteinExistence type="predicted"/>
<keyword evidence="2" id="KW-0472">Membrane</keyword>
<reference evidence="3 4" key="1">
    <citation type="submission" date="2023-07" db="EMBL/GenBank/DDBJ databases">
        <title>Sorghum-associated microbial communities from plants grown in Nebraska, USA.</title>
        <authorList>
            <person name="Schachtman D."/>
        </authorList>
    </citation>
    <scope>NUCLEOTIDE SEQUENCE [LARGE SCALE GENOMIC DNA]</scope>
    <source>
        <strain evidence="3 4">CC523</strain>
    </source>
</reference>
<feature type="compositionally biased region" description="Acidic residues" evidence="1">
    <location>
        <begin position="103"/>
        <end position="114"/>
    </location>
</feature>
<evidence type="ECO:0000256" key="2">
    <source>
        <dbReference type="SAM" id="Phobius"/>
    </source>
</evidence>
<keyword evidence="4" id="KW-1185">Reference proteome</keyword>
<feature type="transmembrane region" description="Helical" evidence="2">
    <location>
        <begin position="74"/>
        <end position="96"/>
    </location>
</feature>
<keyword evidence="2" id="KW-0812">Transmembrane</keyword>
<dbReference type="EMBL" id="JAUSSW010000001">
    <property type="protein sequence ID" value="MDQ0100920.1"/>
    <property type="molecule type" value="Genomic_DNA"/>
</dbReference>
<organism evidence="3 4">
    <name type="scientific">Paenarthrobacter nicotinovorans</name>
    <name type="common">Arthrobacter nicotinovorans</name>
    <dbReference type="NCBI Taxonomy" id="29320"/>
    <lineage>
        <taxon>Bacteria</taxon>
        <taxon>Bacillati</taxon>
        <taxon>Actinomycetota</taxon>
        <taxon>Actinomycetes</taxon>
        <taxon>Micrococcales</taxon>
        <taxon>Micrococcaceae</taxon>
        <taxon>Paenarthrobacter</taxon>
    </lineage>
</organism>
<comment type="caution">
    <text evidence="3">The sequence shown here is derived from an EMBL/GenBank/DDBJ whole genome shotgun (WGS) entry which is preliminary data.</text>
</comment>